<evidence type="ECO:0000313" key="2">
    <source>
        <dbReference type="EMBL" id="GGZ62329.1"/>
    </source>
</evidence>
<feature type="transmembrane region" description="Helical" evidence="1">
    <location>
        <begin position="44"/>
        <end position="60"/>
    </location>
</feature>
<evidence type="ECO:0000313" key="3">
    <source>
        <dbReference type="Proteomes" id="UP000643403"/>
    </source>
</evidence>
<name>A0ABQ3C549_9GAMM</name>
<keyword evidence="3" id="KW-1185">Reference proteome</keyword>
<evidence type="ECO:0000256" key="1">
    <source>
        <dbReference type="SAM" id="Phobius"/>
    </source>
</evidence>
<dbReference type="PANTHER" id="PTHR38602">
    <property type="entry name" value="INNER MEMBRANE PROTEIN-RELATED"/>
    <property type="match status" value="1"/>
</dbReference>
<keyword evidence="1" id="KW-0472">Membrane</keyword>
<evidence type="ECO:0008006" key="4">
    <source>
        <dbReference type="Google" id="ProtNLM"/>
    </source>
</evidence>
<dbReference type="Proteomes" id="UP000643403">
    <property type="component" value="Unassembled WGS sequence"/>
</dbReference>
<gene>
    <name evidence="2" type="ORF">GCM10008101_15610</name>
</gene>
<keyword evidence="1" id="KW-0812">Transmembrane</keyword>
<comment type="caution">
    <text evidence="2">The sequence shown here is derived from an EMBL/GenBank/DDBJ whole genome shotgun (WGS) entry which is preliminary data.</text>
</comment>
<dbReference type="EMBL" id="BMXY01000001">
    <property type="protein sequence ID" value="GGZ62329.1"/>
    <property type="molecule type" value="Genomic_DNA"/>
</dbReference>
<protein>
    <recommendedName>
        <fullName evidence="4">DUF2065 domain-containing protein</fullName>
    </recommendedName>
</protein>
<reference evidence="3" key="1">
    <citation type="journal article" date="2019" name="Int. J. Syst. Evol. Microbiol.">
        <title>The Global Catalogue of Microorganisms (GCM) 10K type strain sequencing project: providing services to taxonomists for standard genome sequencing and annotation.</title>
        <authorList>
            <consortium name="The Broad Institute Genomics Platform"/>
            <consortium name="The Broad Institute Genome Sequencing Center for Infectious Disease"/>
            <person name="Wu L."/>
            <person name="Ma J."/>
        </authorList>
    </citation>
    <scope>NUCLEOTIDE SEQUENCE [LARGE SCALE GENOMIC DNA]</scope>
    <source>
        <strain evidence="3">KCTC 22558</strain>
    </source>
</reference>
<dbReference type="PANTHER" id="PTHR38602:SF1">
    <property type="entry name" value="INNER MEMBRANE PROTEIN"/>
    <property type="match status" value="1"/>
</dbReference>
<keyword evidence="1" id="KW-1133">Transmembrane helix</keyword>
<sequence>MARELLSALCLVAVLEGLFLFLTPEGWKRTAERLYVLTTRQLRVFGAVVVALGLASLWLVRH</sequence>
<dbReference type="Pfam" id="PF09838">
    <property type="entry name" value="DUF2065"/>
    <property type="match status" value="1"/>
</dbReference>
<organism evidence="2 3">
    <name type="scientific">Cognatilysobacter xinjiangensis</name>
    <dbReference type="NCBI Taxonomy" id="546892"/>
    <lineage>
        <taxon>Bacteria</taxon>
        <taxon>Pseudomonadati</taxon>
        <taxon>Pseudomonadota</taxon>
        <taxon>Gammaproteobacteria</taxon>
        <taxon>Lysobacterales</taxon>
        <taxon>Lysobacteraceae</taxon>
        <taxon>Cognatilysobacter</taxon>
    </lineage>
</organism>
<proteinExistence type="predicted"/>
<accession>A0ABQ3C549</accession>
<dbReference type="InterPro" id="IPR019201">
    <property type="entry name" value="DUF2065"/>
</dbReference>
<dbReference type="RefSeq" id="WP_189448426.1">
    <property type="nucleotide sequence ID" value="NZ_BMXY01000001.1"/>
</dbReference>